<keyword evidence="3" id="KW-0804">Transcription</keyword>
<name>A0A917GWF8_9BACL</name>
<accession>A0A917GWF8</accession>
<dbReference type="InterPro" id="IPR001647">
    <property type="entry name" value="HTH_TetR"/>
</dbReference>
<evidence type="ECO:0000259" key="5">
    <source>
        <dbReference type="PROSITE" id="PS50977"/>
    </source>
</evidence>
<comment type="caution">
    <text evidence="6">The sequence shown here is derived from an EMBL/GenBank/DDBJ whole genome shotgun (WGS) entry which is preliminary data.</text>
</comment>
<reference evidence="6 7" key="1">
    <citation type="journal article" date="2014" name="Int. J. Syst. Evol. Microbiol.">
        <title>Complete genome sequence of Corynebacterium casei LMG S-19264T (=DSM 44701T), isolated from a smear-ripened cheese.</title>
        <authorList>
            <consortium name="US DOE Joint Genome Institute (JGI-PGF)"/>
            <person name="Walter F."/>
            <person name="Albersmeier A."/>
            <person name="Kalinowski J."/>
            <person name="Ruckert C."/>
        </authorList>
    </citation>
    <scope>NUCLEOTIDE SEQUENCE [LARGE SCALE GENOMIC DNA]</scope>
    <source>
        <strain evidence="6 7">CGMCC 1.15286</strain>
    </source>
</reference>
<evidence type="ECO:0000256" key="2">
    <source>
        <dbReference type="ARBA" id="ARBA00023125"/>
    </source>
</evidence>
<dbReference type="PROSITE" id="PS50977">
    <property type="entry name" value="HTH_TETR_2"/>
    <property type="match status" value="1"/>
</dbReference>
<dbReference type="AlphaFoldDB" id="A0A917GWF8"/>
<keyword evidence="2 4" id="KW-0238">DNA-binding</keyword>
<dbReference type="Pfam" id="PF00440">
    <property type="entry name" value="TetR_N"/>
    <property type="match status" value="1"/>
</dbReference>
<dbReference type="InterPro" id="IPR009057">
    <property type="entry name" value="Homeodomain-like_sf"/>
</dbReference>
<dbReference type="RefSeq" id="WP_188887835.1">
    <property type="nucleotide sequence ID" value="NZ_BMHY01000001.1"/>
</dbReference>
<evidence type="ECO:0000256" key="4">
    <source>
        <dbReference type="PROSITE-ProRule" id="PRU00335"/>
    </source>
</evidence>
<feature type="domain" description="HTH tetR-type" evidence="5">
    <location>
        <begin position="6"/>
        <end position="66"/>
    </location>
</feature>
<gene>
    <name evidence="6" type="primary">ycfQ</name>
    <name evidence="6" type="ORF">GCM10010918_10600</name>
</gene>
<proteinExistence type="predicted"/>
<protein>
    <submittedName>
        <fullName evidence="6">TetR family transcriptional regulator</fullName>
    </submittedName>
</protein>
<dbReference type="Gene3D" id="1.10.10.60">
    <property type="entry name" value="Homeodomain-like"/>
    <property type="match status" value="1"/>
</dbReference>
<evidence type="ECO:0000313" key="7">
    <source>
        <dbReference type="Proteomes" id="UP000600247"/>
    </source>
</evidence>
<dbReference type="PANTHER" id="PTHR47506">
    <property type="entry name" value="TRANSCRIPTIONAL REGULATORY PROTEIN"/>
    <property type="match status" value="1"/>
</dbReference>
<keyword evidence="1" id="KW-0805">Transcription regulation</keyword>
<dbReference type="EMBL" id="BMHY01000001">
    <property type="protein sequence ID" value="GGG59316.1"/>
    <property type="molecule type" value="Genomic_DNA"/>
</dbReference>
<feature type="DNA-binding region" description="H-T-H motif" evidence="4">
    <location>
        <begin position="29"/>
        <end position="48"/>
    </location>
</feature>
<evidence type="ECO:0000313" key="6">
    <source>
        <dbReference type="EMBL" id="GGG59316.1"/>
    </source>
</evidence>
<dbReference type="InterPro" id="IPR036271">
    <property type="entry name" value="Tet_transcr_reg_TetR-rel_C_sf"/>
</dbReference>
<evidence type="ECO:0000256" key="1">
    <source>
        <dbReference type="ARBA" id="ARBA00023015"/>
    </source>
</evidence>
<sequence>MSRPREFDYDTVLHAAIDIFREYGYYASSYDILTKGTKLNKQSLYGAFGDKKALFSKSLSLYNANFLERFQQLLSHGTTALETLRYWQQHFLPSNYDHRYGCLIVNSTLELQNSSESSSVKFEFDHMFQRMKEMLEVVISKGQQEGSVILKLSSEQLSNHLVNTIIGLRVLVRSGAPKEQLQSQLDTAIEMLLI</sequence>
<keyword evidence="7" id="KW-1185">Reference proteome</keyword>
<dbReference type="PANTHER" id="PTHR47506:SF10">
    <property type="entry name" value="TRANSCRIPTIONAL REGULATORY PROTEIN"/>
    <property type="match status" value="1"/>
</dbReference>
<dbReference type="Gene3D" id="1.10.357.10">
    <property type="entry name" value="Tetracycline Repressor, domain 2"/>
    <property type="match status" value="1"/>
</dbReference>
<dbReference type="GO" id="GO:0003677">
    <property type="term" value="F:DNA binding"/>
    <property type="evidence" value="ECO:0007669"/>
    <property type="project" value="UniProtKB-UniRule"/>
</dbReference>
<organism evidence="6 7">
    <name type="scientific">Paenibacillus radicis</name>
    <name type="common">ex Gao et al. 2016</name>
    <dbReference type="NCBI Taxonomy" id="1737354"/>
    <lineage>
        <taxon>Bacteria</taxon>
        <taxon>Bacillati</taxon>
        <taxon>Bacillota</taxon>
        <taxon>Bacilli</taxon>
        <taxon>Bacillales</taxon>
        <taxon>Paenibacillaceae</taxon>
        <taxon>Paenibacillus</taxon>
    </lineage>
</organism>
<dbReference type="SUPFAM" id="SSF48498">
    <property type="entry name" value="Tetracyclin repressor-like, C-terminal domain"/>
    <property type="match status" value="1"/>
</dbReference>
<dbReference type="Proteomes" id="UP000600247">
    <property type="component" value="Unassembled WGS sequence"/>
</dbReference>
<evidence type="ECO:0000256" key="3">
    <source>
        <dbReference type="ARBA" id="ARBA00023163"/>
    </source>
</evidence>
<dbReference type="SUPFAM" id="SSF46689">
    <property type="entry name" value="Homeodomain-like"/>
    <property type="match status" value="1"/>
</dbReference>